<dbReference type="Pfam" id="PF13639">
    <property type="entry name" value="zf-RING_2"/>
    <property type="match status" value="1"/>
</dbReference>
<dbReference type="Proteomes" id="UP001205105">
    <property type="component" value="Unassembled WGS sequence"/>
</dbReference>
<feature type="region of interest" description="Disordered" evidence="9">
    <location>
        <begin position="108"/>
        <end position="127"/>
    </location>
</feature>
<feature type="region of interest" description="Disordered" evidence="9">
    <location>
        <begin position="229"/>
        <end position="255"/>
    </location>
</feature>
<dbReference type="GO" id="GO:0016567">
    <property type="term" value="P:protein ubiquitination"/>
    <property type="evidence" value="ECO:0007669"/>
    <property type="project" value="TreeGrafter"/>
</dbReference>
<keyword evidence="12" id="KW-1185">Reference proteome</keyword>
<feature type="compositionally biased region" description="Low complexity" evidence="9">
    <location>
        <begin position="173"/>
        <end position="183"/>
    </location>
</feature>
<sequence>MTLALETSAHDFAALQTQLGKKQSFVSATQALAAALSSPTALEDAAARAAIARCFAVLRARYTSRAFWLEGRQLFRAAQTAAAAQGDAAFQQQLQEYIREANAFLEEEDEDADAGVPSAAVQAAAAAPGGRSGSGFLFEGQLSGAEPPPRQPDLMSLLGSALGQQLAAAQAAAQAQQQQQQQQPGGGGGDIEGADQQQQAAAAAGPPPEVLEAIERELDAIAVQIMEETGQQAPPRAPPASKKAVASLPKESLTEERLRELGGPDVRCPVCMEDLAVGDEVQVMPCNAADGKHVFHPPCLAPWLAENNSCPTCRHELPTDDQQYERRKEREREEAEERRGAENAVSHNEFLYI</sequence>
<organism evidence="11 12">
    <name type="scientific">Chlorella ohadii</name>
    <dbReference type="NCBI Taxonomy" id="2649997"/>
    <lineage>
        <taxon>Eukaryota</taxon>
        <taxon>Viridiplantae</taxon>
        <taxon>Chlorophyta</taxon>
        <taxon>core chlorophytes</taxon>
        <taxon>Trebouxiophyceae</taxon>
        <taxon>Chlorellales</taxon>
        <taxon>Chlorellaceae</taxon>
        <taxon>Chlorella clade</taxon>
        <taxon>Chlorella</taxon>
    </lineage>
</organism>
<keyword evidence="6" id="KW-0833">Ubl conjugation pathway</keyword>
<gene>
    <name evidence="11" type="ORF">COHA_007041</name>
</gene>
<keyword evidence="3" id="KW-0808">Transferase</keyword>
<feature type="region of interest" description="Disordered" evidence="9">
    <location>
        <begin position="137"/>
        <end position="156"/>
    </location>
</feature>
<dbReference type="GO" id="GO:0061630">
    <property type="term" value="F:ubiquitin protein ligase activity"/>
    <property type="evidence" value="ECO:0007669"/>
    <property type="project" value="UniProtKB-EC"/>
</dbReference>
<dbReference type="GO" id="GO:0005737">
    <property type="term" value="C:cytoplasm"/>
    <property type="evidence" value="ECO:0007669"/>
    <property type="project" value="TreeGrafter"/>
</dbReference>
<evidence type="ECO:0000256" key="9">
    <source>
        <dbReference type="SAM" id="MobiDB-lite"/>
    </source>
</evidence>
<evidence type="ECO:0000256" key="4">
    <source>
        <dbReference type="ARBA" id="ARBA00022723"/>
    </source>
</evidence>
<feature type="region of interest" description="Disordered" evidence="9">
    <location>
        <begin position="315"/>
        <end position="353"/>
    </location>
</feature>
<keyword evidence="5 8" id="KW-0863">Zinc-finger</keyword>
<evidence type="ECO:0000256" key="3">
    <source>
        <dbReference type="ARBA" id="ARBA00022679"/>
    </source>
</evidence>
<evidence type="ECO:0000256" key="6">
    <source>
        <dbReference type="ARBA" id="ARBA00022786"/>
    </source>
</evidence>
<dbReference type="GO" id="GO:0008270">
    <property type="term" value="F:zinc ion binding"/>
    <property type="evidence" value="ECO:0007669"/>
    <property type="project" value="UniProtKB-KW"/>
</dbReference>
<dbReference type="InterPro" id="IPR013083">
    <property type="entry name" value="Znf_RING/FYVE/PHD"/>
</dbReference>
<evidence type="ECO:0000313" key="12">
    <source>
        <dbReference type="Proteomes" id="UP001205105"/>
    </source>
</evidence>
<feature type="region of interest" description="Disordered" evidence="9">
    <location>
        <begin position="173"/>
        <end position="207"/>
    </location>
</feature>
<evidence type="ECO:0000313" key="11">
    <source>
        <dbReference type="EMBL" id="KAI7839228.1"/>
    </source>
</evidence>
<dbReference type="InterPro" id="IPR001841">
    <property type="entry name" value="Znf_RING"/>
</dbReference>
<feature type="compositionally biased region" description="Low complexity" evidence="9">
    <location>
        <begin position="194"/>
        <end position="204"/>
    </location>
</feature>
<feature type="compositionally biased region" description="Low complexity" evidence="9">
    <location>
        <begin position="239"/>
        <end position="250"/>
    </location>
</feature>
<dbReference type="Gene3D" id="3.30.40.10">
    <property type="entry name" value="Zinc/RING finger domain, C3HC4 (zinc finger)"/>
    <property type="match status" value="1"/>
</dbReference>
<proteinExistence type="predicted"/>
<evidence type="ECO:0000256" key="8">
    <source>
        <dbReference type="PROSITE-ProRule" id="PRU00175"/>
    </source>
</evidence>
<name>A0AAD5DMV5_9CHLO</name>
<dbReference type="EMBL" id="JADXDR010000105">
    <property type="protein sequence ID" value="KAI7839228.1"/>
    <property type="molecule type" value="Genomic_DNA"/>
</dbReference>
<dbReference type="FunFam" id="3.30.40.10:FF:000127">
    <property type="entry name" value="E3 ubiquitin-protein ligase RNF181"/>
    <property type="match status" value="1"/>
</dbReference>
<evidence type="ECO:0000259" key="10">
    <source>
        <dbReference type="PROSITE" id="PS50089"/>
    </source>
</evidence>
<dbReference type="SUPFAM" id="SSF57850">
    <property type="entry name" value="RING/U-box"/>
    <property type="match status" value="1"/>
</dbReference>
<dbReference type="SMART" id="SM00184">
    <property type="entry name" value="RING"/>
    <property type="match status" value="1"/>
</dbReference>
<feature type="compositionally biased region" description="Basic and acidic residues" evidence="9">
    <location>
        <begin position="315"/>
        <end position="341"/>
    </location>
</feature>
<keyword evidence="7" id="KW-0862">Zinc</keyword>
<evidence type="ECO:0000256" key="7">
    <source>
        <dbReference type="ARBA" id="ARBA00022833"/>
    </source>
</evidence>
<protein>
    <recommendedName>
        <fullName evidence="2">RING-type E3 ubiquitin transferase</fullName>
        <ecNumber evidence="2">2.3.2.27</ecNumber>
    </recommendedName>
</protein>
<evidence type="ECO:0000256" key="1">
    <source>
        <dbReference type="ARBA" id="ARBA00000900"/>
    </source>
</evidence>
<dbReference type="PANTHER" id="PTHR15710">
    <property type="entry name" value="E3 UBIQUITIN-PROTEIN LIGASE PRAJA"/>
    <property type="match status" value="1"/>
</dbReference>
<dbReference type="EC" id="2.3.2.27" evidence="2"/>
<evidence type="ECO:0000256" key="2">
    <source>
        <dbReference type="ARBA" id="ARBA00012483"/>
    </source>
</evidence>
<dbReference type="PROSITE" id="PS50089">
    <property type="entry name" value="ZF_RING_2"/>
    <property type="match status" value="1"/>
</dbReference>
<keyword evidence="4" id="KW-0479">Metal-binding</keyword>
<feature type="domain" description="RING-type" evidence="10">
    <location>
        <begin position="268"/>
        <end position="314"/>
    </location>
</feature>
<evidence type="ECO:0000256" key="5">
    <source>
        <dbReference type="ARBA" id="ARBA00022771"/>
    </source>
</evidence>
<comment type="catalytic activity">
    <reaction evidence="1">
        <text>S-ubiquitinyl-[E2 ubiquitin-conjugating enzyme]-L-cysteine + [acceptor protein]-L-lysine = [E2 ubiquitin-conjugating enzyme]-L-cysteine + N(6)-ubiquitinyl-[acceptor protein]-L-lysine.</text>
        <dbReference type="EC" id="2.3.2.27"/>
    </reaction>
</comment>
<dbReference type="PANTHER" id="PTHR15710:SF243">
    <property type="entry name" value="E3 UBIQUITIN-PROTEIN LIGASE PRAJA-2 ISOFORM X1"/>
    <property type="match status" value="1"/>
</dbReference>
<accession>A0AAD5DMV5</accession>
<feature type="compositionally biased region" description="Low complexity" evidence="9">
    <location>
        <begin position="114"/>
        <end position="127"/>
    </location>
</feature>
<dbReference type="AlphaFoldDB" id="A0AAD5DMV5"/>
<comment type="caution">
    <text evidence="11">The sequence shown here is derived from an EMBL/GenBank/DDBJ whole genome shotgun (WGS) entry which is preliminary data.</text>
</comment>
<reference evidence="11" key="1">
    <citation type="submission" date="2020-11" db="EMBL/GenBank/DDBJ databases">
        <title>Chlorella ohadii genome sequencing and assembly.</title>
        <authorList>
            <person name="Murik O."/>
            <person name="Treves H."/>
            <person name="Kedem I."/>
            <person name="Shotland Y."/>
            <person name="Kaplan A."/>
        </authorList>
    </citation>
    <scope>NUCLEOTIDE SEQUENCE</scope>
    <source>
        <strain evidence="11">1</strain>
    </source>
</reference>